<dbReference type="AlphaFoldDB" id="A0A0G0KJT8"/>
<gene>
    <name evidence="2" type="ORF">US99_C0004G0014</name>
</gene>
<dbReference type="PATRIC" id="fig|1618432.3.peg.66"/>
<dbReference type="EMBL" id="LBVC01000004">
    <property type="protein sequence ID" value="KKQ79052.1"/>
    <property type="molecule type" value="Genomic_DNA"/>
</dbReference>
<evidence type="ECO:0000313" key="3">
    <source>
        <dbReference type="Proteomes" id="UP000034324"/>
    </source>
</evidence>
<evidence type="ECO:0000259" key="1">
    <source>
        <dbReference type="Pfam" id="PF01850"/>
    </source>
</evidence>
<dbReference type="SUPFAM" id="SSF88723">
    <property type="entry name" value="PIN domain-like"/>
    <property type="match status" value="1"/>
</dbReference>
<reference evidence="2 3" key="1">
    <citation type="journal article" date="2015" name="Nature">
        <title>rRNA introns, odd ribosomes, and small enigmatic genomes across a large radiation of phyla.</title>
        <authorList>
            <person name="Brown C.T."/>
            <person name="Hug L.A."/>
            <person name="Thomas B.C."/>
            <person name="Sharon I."/>
            <person name="Castelle C.J."/>
            <person name="Singh A."/>
            <person name="Wilkins M.J."/>
            <person name="Williams K.H."/>
            <person name="Banfield J.F."/>
        </authorList>
    </citation>
    <scope>NUCLEOTIDE SEQUENCE [LARGE SCALE GENOMIC DNA]</scope>
</reference>
<sequence length="131" mass="14723">MIVLDTNALLWWINDSGRLSGKARKIIEEEEKKKAIFVSSISVLEICTLVKKGRLEFVALTDNWLDQVESLSCLHFVPVDNQTAKTSVNLPDFTHKDPADRIIIATAMINGATLITSDKKILNYTHVKAVW</sequence>
<dbReference type="InterPro" id="IPR041705">
    <property type="entry name" value="PIN_Sll0205"/>
</dbReference>
<name>A0A0G0KJT8_9BACT</name>
<protein>
    <submittedName>
        <fullName evidence="2">PIN domain-containing addiction module</fullName>
    </submittedName>
</protein>
<dbReference type="InterPro" id="IPR052919">
    <property type="entry name" value="TA_system_RNase"/>
</dbReference>
<dbReference type="CDD" id="cd09872">
    <property type="entry name" value="PIN_Sll0205-like"/>
    <property type="match status" value="1"/>
</dbReference>
<dbReference type="Proteomes" id="UP000034324">
    <property type="component" value="Unassembled WGS sequence"/>
</dbReference>
<feature type="domain" description="PIN" evidence="1">
    <location>
        <begin position="2"/>
        <end position="123"/>
    </location>
</feature>
<organism evidence="2 3">
    <name type="scientific">Candidatus Daviesbacteria bacterium GW2011_GWF2_38_6</name>
    <dbReference type="NCBI Taxonomy" id="1618432"/>
    <lineage>
        <taxon>Bacteria</taxon>
        <taxon>Candidatus Daviesiibacteriota</taxon>
    </lineage>
</organism>
<dbReference type="Pfam" id="PF01850">
    <property type="entry name" value="PIN"/>
    <property type="match status" value="1"/>
</dbReference>
<dbReference type="Gene3D" id="3.40.50.1010">
    <property type="entry name" value="5'-nuclease"/>
    <property type="match status" value="1"/>
</dbReference>
<dbReference type="PANTHER" id="PTHR36173:SF1">
    <property type="entry name" value="RIBONUCLEASE VAPC22"/>
    <property type="match status" value="1"/>
</dbReference>
<accession>A0A0G0KJT8</accession>
<evidence type="ECO:0000313" key="2">
    <source>
        <dbReference type="EMBL" id="KKQ79052.1"/>
    </source>
</evidence>
<dbReference type="InterPro" id="IPR002716">
    <property type="entry name" value="PIN_dom"/>
</dbReference>
<comment type="caution">
    <text evidence="2">The sequence shown here is derived from an EMBL/GenBank/DDBJ whole genome shotgun (WGS) entry which is preliminary data.</text>
</comment>
<proteinExistence type="predicted"/>
<dbReference type="PANTHER" id="PTHR36173">
    <property type="entry name" value="RIBONUCLEASE VAPC16-RELATED"/>
    <property type="match status" value="1"/>
</dbReference>
<dbReference type="InterPro" id="IPR029060">
    <property type="entry name" value="PIN-like_dom_sf"/>
</dbReference>